<dbReference type="AlphaFoldDB" id="S0GIS2"/>
<evidence type="ECO:0000313" key="2">
    <source>
        <dbReference type="Proteomes" id="UP000014140"/>
    </source>
</evidence>
<sequence>MRMMRQTVCSRKEGMGMGNGISREIMGMGERSTSYIVTHKEYYQQIFCYGSKDRFHMLPIWTQRYLFILVILLQKGNDSVIIFCFSFGTHYFYPLICKT</sequence>
<organism evidence="1 2">
    <name type="scientific">Parabacteroides goldsteinii dnLKV18</name>
    <dbReference type="NCBI Taxonomy" id="1235789"/>
    <lineage>
        <taxon>Bacteria</taxon>
        <taxon>Pseudomonadati</taxon>
        <taxon>Bacteroidota</taxon>
        <taxon>Bacteroidia</taxon>
        <taxon>Bacteroidales</taxon>
        <taxon>Tannerellaceae</taxon>
        <taxon>Parabacteroides</taxon>
    </lineage>
</organism>
<accession>S0GIS2</accession>
<name>S0GIS2_9BACT</name>
<dbReference type="HOGENOM" id="CLU_2317639_0_0_10"/>
<keyword evidence="2" id="KW-1185">Reference proteome</keyword>
<dbReference type="EMBL" id="ASSQ01000012">
    <property type="protein sequence ID" value="EOS17979.1"/>
    <property type="molecule type" value="Genomic_DNA"/>
</dbReference>
<evidence type="ECO:0000313" key="1">
    <source>
        <dbReference type="EMBL" id="EOS17979.1"/>
    </source>
</evidence>
<reference evidence="1 2" key="1">
    <citation type="submission" date="2013-04" db="EMBL/GenBank/DDBJ databases">
        <title>The Genome Sequence of Parabacteroides goldsteinii dnLKV18.</title>
        <authorList>
            <consortium name="The Broad Institute Genomics Platform"/>
            <consortium name="The Broad Institute Genome Sequencing Center for Infectious Disease"/>
            <person name="Earl A."/>
            <person name="Xavier R."/>
            <person name="Kuhn K."/>
            <person name="Stappenbeck T."/>
            <person name="Walker B."/>
            <person name="Young S."/>
            <person name="Zeng Q."/>
            <person name="Gargeya S."/>
            <person name="Fitzgerald M."/>
            <person name="Haas B."/>
            <person name="Abouelleil A."/>
            <person name="Allen A.W."/>
            <person name="Alvarado L."/>
            <person name="Arachchi H.M."/>
            <person name="Berlin A.M."/>
            <person name="Chapman S.B."/>
            <person name="Gainer-Dewar J."/>
            <person name="Goldberg J."/>
            <person name="Griggs A."/>
            <person name="Gujja S."/>
            <person name="Hansen M."/>
            <person name="Howarth C."/>
            <person name="Imamovic A."/>
            <person name="Ireland A."/>
            <person name="Larimer J."/>
            <person name="McCowan C."/>
            <person name="Murphy C."/>
            <person name="Pearson M."/>
            <person name="Poon T.W."/>
            <person name="Priest M."/>
            <person name="Roberts A."/>
            <person name="Saif S."/>
            <person name="Shea T."/>
            <person name="Sisk P."/>
            <person name="Sykes S."/>
            <person name="Wortman J."/>
            <person name="Nusbaum C."/>
            <person name="Birren B."/>
        </authorList>
    </citation>
    <scope>NUCLEOTIDE SEQUENCE [LARGE SCALE GENOMIC DNA]</scope>
    <source>
        <strain evidence="2">dnLKV18</strain>
    </source>
</reference>
<protein>
    <submittedName>
        <fullName evidence="1">Uncharacterized protein</fullName>
    </submittedName>
</protein>
<comment type="caution">
    <text evidence="1">The sequence shown here is derived from an EMBL/GenBank/DDBJ whole genome shotgun (WGS) entry which is preliminary data.</text>
</comment>
<gene>
    <name evidence="1" type="ORF">C803_02185</name>
</gene>
<proteinExistence type="predicted"/>
<dbReference type="Proteomes" id="UP000014140">
    <property type="component" value="Unassembled WGS sequence"/>
</dbReference>